<dbReference type="EMBL" id="JBCAWK010000001">
    <property type="protein sequence ID" value="KAK8869742.1"/>
    <property type="molecule type" value="Genomic_DNA"/>
</dbReference>
<accession>A0AAW0Z6A0</accession>
<keyword evidence="3" id="KW-1133">Transmembrane helix</keyword>
<dbReference type="GO" id="GO:0034488">
    <property type="term" value="P:basic amino acid transmembrane export from vacuole"/>
    <property type="evidence" value="ECO:0007669"/>
    <property type="project" value="TreeGrafter"/>
</dbReference>
<name>A0AAW0Z6A0_9TREE</name>
<dbReference type="Pfam" id="PF04193">
    <property type="entry name" value="PQ-loop"/>
    <property type="match status" value="2"/>
</dbReference>
<evidence type="ECO:0000256" key="7">
    <source>
        <dbReference type="SAM" id="MobiDB-lite"/>
    </source>
</evidence>
<dbReference type="GO" id="GO:0015174">
    <property type="term" value="F:basic amino acid transmembrane transporter activity"/>
    <property type="evidence" value="ECO:0007669"/>
    <property type="project" value="TreeGrafter"/>
</dbReference>
<feature type="region of interest" description="Disordered" evidence="7">
    <location>
        <begin position="129"/>
        <end position="172"/>
    </location>
</feature>
<evidence type="ECO:0000256" key="5">
    <source>
        <dbReference type="ARBA" id="ARBA00038039"/>
    </source>
</evidence>
<comment type="subcellular location">
    <subcellularLocation>
        <location evidence="1">Membrane</location>
        <topology evidence="1">Multi-pass membrane protein</topology>
    </subcellularLocation>
</comment>
<evidence type="ECO:0000313" key="9">
    <source>
        <dbReference type="Proteomes" id="UP001388673"/>
    </source>
</evidence>
<reference evidence="8 9" key="1">
    <citation type="journal article" date="2024" name="bioRxiv">
        <title>Comparative genomics of Cryptococcus and Kwoniella reveals pathogenesis evolution and contrasting karyotype dynamics via intercentromeric recombination or chromosome fusion.</title>
        <authorList>
            <person name="Coelho M.A."/>
            <person name="David-Palma M."/>
            <person name="Shea T."/>
            <person name="Bowers K."/>
            <person name="McGinley-Smith S."/>
            <person name="Mohammad A.W."/>
            <person name="Gnirke A."/>
            <person name="Yurkov A.M."/>
            <person name="Nowrousian M."/>
            <person name="Sun S."/>
            <person name="Cuomo C.A."/>
            <person name="Heitman J."/>
        </authorList>
    </citation>
    <scope>NUCLEOTIDE SEQUENCE [LARGE SCALE GENOMIC DNA]</scope>
    <source>
        <strain evidence="8 9">CBS 13917</strain>
    </source>
</reference>
<comment type="catalytic activity">
    <reaction evidence="6">
        <text>L-histidine(out) + L-arginine(in) = L-histidine(in) + L-arginine(out)</text>
        <dbReference type="Rhea" id="RHEA:71063"/>
        <dbReference type="ChEBI" id="CHEBI:32682"/>
        <dbReference type="ChEBI" id="CHEBI:57595"/>
    </reaction>
</comment>
<protein>
    <recommendedName>
        <fullName evidence="10">Vacuolar membrane protein</fullName>
    </recommendedName>
</protein>
<feature type="region of interest" description="Disordered" evidence="7">
    <location>
        <begin position="201"/>
        <end position="303"/>
    </location>
</feature>
<evidence type="ECO:0008006" key="10">
    <source>
        <dbReference type="Google" id="ProtNLM"/>
    </source>
</evidence>
<feature type="region of interest" description="Disordered" evidence="7">
    <location>
        <begin position="562"/>
        <end position="659"/>
    </location>
</feature>
<dbReference type="GO" id="GO:0000329">
    <property type="term" value="C:fungal-type vacuole membrane"/>
    <property type="evidence" value="ECO:0007669"/>
    <property type="project" value="TreeGrafter"/>
</dbReference>
<feature type="region of interest" description="Disordered" evidence="7">
    <location>
        <begin position="325"/>
        <end position="354"/>
    </location>
</feature>
<evidence type="ECO:0000256" key="6">
    <source>
        <dbReference type="ARBA" id="ARBA00050768"/>
    </source>
</evidence>
<dbReference type="SMART" id="SM00679">
    <property type="entry name" value="CTNS"/>
    <property type="match status" value="2"/>
</dbReference>
<comment type="similarity">
    <text evidence="5">Belongs to the laat-1 family.</text>
</comment>
<keyword evidence="2" id="KW-0812">Transmembrane</keyword>
<feature type="compositionally biased region" description="Low complexity" evidence="7">
    <location>
        <begin position="134"/>
        <end position="148"/>
    </location>
</feature>
<dbReference type="PANTHER" id="PTHR16201:SF34">
    <property type="entry name" value="LYSOSOMAL AMINO ACID TRANSPORTER 1"/>
    <property type="match status" value="1"/>
</dbReference>
<dbReference type="InterPro" id="IPR006603">
    <property type="entry name" value="PQ-loop_rpt"/>
</dbReference>
<dbReference type="KEGG" id="kne:92177570"/>
<evidence type="ECO:0000256" key="2">
    <source>
        <dbReference type="ARBA" id="ARBA00022692"/>
    </source>
</evidence>
<keyword evidence="4" id="KW-0472">Membrane</keyword>
<dbReference type="PANTHER" id="PTHR16201">
    <property type="entry name" value="SEVEN TRANSMEMBRANE PROTEIN 1-RELATED"/>
    <property type="match status" value="1"/>
</dbReference>
<gene>
    <name evidence="8" type="ORF">IAR55_000310</name>
</gene>
<feature type="compositionally biased region" description="Basic residues" evidence="7">
    <location>
        <begin position="205"/>
        <end position="217"/>
    </location>
</feature>
<dbReference type="InterPro" id="IPR051415">
    <property type="entry name" value="LAAT-1"/>
</dbReference>
<dbReference type="Gene3D" id="1.20.1280.290">
    <property type="match status" value="2"/>
</dbReference>
<dbReference type="FunFam" id="1.20.1280.290:FF:000009">
    <property type="entry name" value="PQ loop repeat family protein"/>
    <property type="match status" value="1"/>
</dbReference>
<evidence type="ECO:0000313" key="8">
    <source>
        <dbReference type="EMBL" id="KAK8869742.1"/>
    </source>
</evidence>
<sequence>MGLWVLTLDQASKVLLANILGYASIGCWLCAQFPQVLKNASLRSCEGLALPFLVNWMFGDMTNLVGCVLTDQLPFQTYLAGYFCIVDFALLAQFFYYRAPPTPSAPPPTPRYLSYNSLVASPRQSMILPPQSAPPTISGRTRTSSGTILPASATSRPRPKRSHYTTAGQYLPPDINVTSPPIDAPYSAIYEAALDVARAAERASQRRSHSRARRMTSRHYSNTNQPTSSGGAAETEGEEDMMESFHSDMTGKTSKSSTRASSPKSGAARLTQSTGTLLDLGDRGRPRSRVRGNLPTPPDGENVDEVDGIEGLPRQGHGHVLGFQHGAGGENKEHQRSKSRSLSLVRGSGGRGGRRAAGVAFMSLGLLVGSGGWNTSSASFGKIGGSSTTGVVLATPSPTPASVWTIPRHPLPLSHSASAASPPHLDYRNSTYILELDHVPDHDHDKDSHPPDYTPSIERIIGRISAWTCTTLYLTSRLPQIWKNFQRKSVEGLSIMLFVMAFGGNITYVASILLNPAGGADPVEASHYLLEALPYLLGSGGTLIFDLTIMVQSLIYGSAPPLPMHPTQSDRGSRRRHLSSRKRLRHLEEGGSYSGSAERTPLLPPGNIMATPHFSERNLSPEADTRVASSARGKRTASVGRGGGAGMTSVSPVRAALVV</sequence>
<feature type="compositionally biased region" description="Low complexity" evidence="7">
    <location>
        <begin position="250"/>
        <end position="265"/>
    </location>
</feature>
<organism evidence="8 9">
    <name type="scientific">Kwoniella newhampshirensis</name>
    <dbReference type="NCBI Taxonomy" id="1651941"/>
    <lineage>
        <taxon>Eukaryota</taxon>
        <taxon>Fungi</taxon>
        <taxon>Dikarya</taxon>
        <taxon>Basidiomycota</taxon>
        <taxon>Agaricomycotina</taxon>
        <taxon>Tremellomycetes</taxon>
        <taxon>Tremellales</taxon>
        <taxon>Cryptococcaceae</taxon>
        <taxon>Kwoniella</taxon>
    </lineage>
</organism>
<dbReference type="AlphaFoldDB" id="A0AAW0Z6A0"/>
<evidence type="ECO:0000256" key="1">
    <source>
        <dbReference type="ARBA" id="ARBA00004141"/>
    </source>
</evidence>
<keyword evidence="9" id="KW-1185">Reference proteome</keyword>
<comment type="caution">
    <text evidence="8">The sequence shown here is derived from an EMBL/GenBank/DDBJ whole genome shotgun (WGS) entry which is preliminary data.</text>
</comment>
<dbReference type="Proteomes" id="UP001388673">
    <property type="component" value="Unassembled WGS sequence"/>
</dbReference>
<evidence type="ECO:0000256" key="4">
    <source>
        <dbReference type="ARBA" id="ARBA00023136"/>
    </source>
</evidence>
<feature type="compositionally biased region" description="Basic residues" evidence="7">
    <location>
        <begin position="573"/>
        <end position="585"/>
    </location>
</feature>
<evidence type="ECO:0000256" key="3">
    <source>
        <dbReference type="ARBA" id="ARBA00022989"/>
    </source>
</evidence>
<dbReference type="RefSeq" id="XP_066805988.1">
    <property type="nucleotide sequence ID" value="XM_066943446.1"/>
</dbReference>
<dbReference type="GeneID" id="92177570"/>
<dbReference type="FunFam" id="1.20.1280.290:FF:000028">
    <property type="entry name" value="Vacuolar membrane protein, putative"/>
    <property type="match status" value="1"/>
</dbReference>
<proteinExistence type="inferred from homology"/>